<proteinExistence type="inferred from homology"/>
<dbReference type="GO" id="GO:0016787">
    <property type="term" value="F:hydrolase activity"/>
    <property type="evidence" value="ECO:0007669"/>
    <property type="project" value="UniProtKB-KW"/>
</dbReference>
<dbReference type="InterPro" id="IPR001130">
    <property type="entry name" value="TatD-like"/>
</dbReference>
<dbReference type="PANTHER" id="PTHR46124">
    <property type="entry name" value="D-AMINOACYL-TRNA DEACYLASE"/>
    <property type="match status" value="1"/>
</dbReference>
<dbReference type="PROSITE" id="PS01137">
    <property type="entry name" value="TATD_1"/>
    <property type="match status" value="1"/>
</dbReference>
<accession>A0ABU5E9R7</accession>
<evidence type="ECO:0000256" key="1">
    <source>
        <dbReference type="ARBA" id="ARBA00009275"/>
    </source>
</evidence>
<evidence type="ECO:0000256" key="3">
    <source>
        <dbReference type="ARBA" id="ARBA00022801"/>
    </source>
</evidence>
<sequence>MNVPVESVRLVDSHCHLDFADFSGEIDQVLDRALVQGVQRMVTICTKVTEFDRVLKLAEAHDVLSCSVGIHPHEADHHPDVDVIRLVELSKHPKVVGIGEAGLDYFYDKSDRNRQQAVFATHIEASRQSGLPLIVHSREADEDTVRLLQQGAGKGGLTGVIHCFTSTQYLADAALEMGFYISLSGIVTFKNAEALRQVARTVPHDRLLVETDSPYLAPIPQRGKRNEPSFVRHTASFVADMLGLPLADFAAQTTANFHRLFRKVPQDGVIA</sequence>
<comment type="caution">
    <text evidence="4">The sequence shown here is derived from an EMBL/GenBank/DDBJ whole genome shotgun (WGS) entry which is preliminary data.</text>
</comment>
<evidence type="ECO:0000256" key="2">
    <source>
        <dbReference type="ARBA" id="ARBA00022723"/>
    </source>
</evidence>
<dbReference type="SUPFAM" id="SSF51556">
    <property type="entry name" value="Metallo-dependent hydrolases"/>
    <property type="match status" value="1"/>
</dbReference>
<dbReference type="InterPro" id="IPR015991">
    <property type="entry name" value="TatD/YcfH-like"/>
</dbReference>
<dbReference type="Gene3D" id="3.20.20.140">
    <property type="entry name" value="Metal-dependent hydrolases"/>
    <property type="match status" value="1"/>
</dbReference>
<dbReference type="PROSITE" id="PS01090">
    <property type="entry name" value="TATD_2"/>
    <property type="match status" value="1"/>
</dbReference>
<dbReference type="PROSITE" id="PS01091">
    <property type="entry name" value="TATD_3"/>
    <property type="match status" value="1"/>
</dbReference>
<keyword evidence="3 4" id="KW-0378">Hydrolase</keyword>
<dbReference type="InterPro" id="IPR032466">
    <property type="entry name" value="Metal_Hydrolase"/>
</dbReference>
<dbReference type="PANTHER" id="PTHR46124:SF2">
    <property type="entry name" value="D-AMINOACYL-TRNA DEACYLASE"/>
    <property type="match status" value="1"/>
</dbReference>
<dbReference type="EC" id="3.1.-.-" evidence="4"/>
<comment type="similarity">
    <text evidence="1">Belongs to the metallo-dependent hydrolases superfamily. TatD-type hydrolase family.</text>
</comment>
<dbReference type="NCBIfam" id="TIGR00010">
    <property type="entry name" value="YchF/TatD family DNA exonuclease"/>
    <property type="match status" value="1"/>
</dbReference>
<dbReference type="PIRSF" id="PIRSF005902">
    <property type="entry name" value="DNase_TatD"/>
    <property type="match status" value="1"/>
</dbReference>
<dbReference type="Proteomes" id="UP001279642">
    <property type="component" value="Unassembled WGS sequence"/>
</dbReference>
<name>A0ABU5E9R7_9PROT</name>
<dbReference type="RefSeq" id="WP_320508156.1">
    <property type="nucleotide sequence ID" value="NZ_JAXCLW010000002.1"/>
</dbReference>
<evidence type="ECO:0000313" key="5">
    <source>
        <dbReference type="Proteomes" id="UP001279642"/>
    </source>
</evidence>
<protein>
    <submittedName>
        <fullName evidence="4">TatD family hydrolase</fullName>
        <ecNumber evidence="4">3.1.-.-</ecNumber>
    </submittedName>
</protein>
<dbReference type="InterPro" id="IPR018228">
    <property type="entry name" value="DNase_TatD-rel_CS"/>
</dbReference>
<reference evidence="4 5" key="1">
    <citation type="journal article" date="2016" name="Antonie Van Leeuwenhoek">
        <title>Dongia soli sp. nov., isolated from soil from Dokdo, Korea.</title>
        <authorList>
            <person name="Kim D.U."/>
            <person name="Lee H."/>
            <person name="Kim H."/>
            <person name="Kim S.G."/>
            <person name="Ka J.O."/>
        </authorList>
    </citation>
    <scope>NUCLEOTIDE SEQUENCE [LARGE SCALE GENOMIC DNA]</scope>
    <source>
        <strain evidence="4 5">D78</strain>
    </source>
</reference>
<keyword evidence="5" id="KW-1185">Reference proteome</keyword>
<dbReference type="CDD" id="cd01310">
    <property type="entry name" value="TatD_DNAse"/>
    <property type="match status" value="1"/>
</dbReference>
<organism evidence="4 5">
    <name type="scientific">Dongia soli</name>
    <dbReference type="NCBI Taxonomy" id="600628"/>
    <lineage>
        <taxon>Bacteria</taxon>
        <taxon>Pseudomonadati</taxon>
        <taxon>Pseudomonadota</taxon>
        <taxon>Alphaproteobacteria</taxon>
        <taxon>Rhodospirillales</taxon>
        <taxon>Dongiaceae</taxon>
        <taxon>Dongia</taxon>
    </lineage>
</organism>
<keyword evidence="2" id="KW-0479">Metal-binding</keyword>
<dbReference type="Pfam" id="PF01026">
    <property type="entry name" value="TatD_DNase"/>
    <property type="match status" value="1"/>
</dbReference>
<dbReference type="EMBL" id="JAXCLW010000002">
    <property type="protein sequence ID" value="MDY0883107.1"/>
    <property type="molecule type" value="Genomic_DNA"/>
</dbReference>
<gene>
    <name evidence="4" type="ORF">SMD27_09640</name>
</gene>
<evidence type="ECO:0000313" key="4">
    <source>
        <dbReference type="EMBL" id="MDY0883107.1"/>
    </source>
</evidence>